<keyword evidence="5" id="KW-0862">Zinc</keyword>
<dbReference type="FunFam" id="3.30.160.60:FF:001752">
    <property type="entry name" value="Transcriptional factor SWI5"/>
    <property type="match status" value="1"/>
</dbReference>
<evidence type="ECO:0000256" key="2">
    <source>
        <dbReference type="ARBA" id="ARBA00022723"/>
    </source>
</evidence>
<feature type="domain" description="C2H2-type" evidence="12">
    <location>
        <begin position="619"/>
        <end position="644"/>
    </location>
</feature>
<dbReference type="InterPro" id="IPR013087">
    <property type="entry name" value="Znf_C2H2_type"/>
</dbReference>
<dbReference type="AlphaFoldDB" id="A0A1G4MJY4"/>
<evidence type="ECO:0000256" key="10">
    <source>
        <dbReference type="SAM" id="Coils"/>
    </source>
</evidence>
<dbReference type="PROSITE" id="PS00028">
    <property type="entry name" value="ZINC_FINGER_C2H2_1"/>
    <property type="match status" value="2"/>
</dbReference>
<evidence type="ECO:0000259" key="12">
    <source>
        <dbReference type="PROSITE" id="PS50157"/>
    </source>
</evidence>
<evidence type="ECO:0000256" key="4">
    <source>
        <dbReference type="ARBA" id="ARBA00022771"/>
    </source>
</evidence>
<proteinExistence type="predicted"/>
<feature type="region of interest" description="Disordered" evidence="11">
    <location>
        <begin position="435"/>
        <end position="460"/>
    </location>
</feature>
<comment type="subcellular location">
    <subcellularLocation>
        <location evidence="1">Nucleus</location>
    </subcellularLocation>
</comment>
<dbReference type="InterPro" id="IPR036236">
    <property type="entry name" value="Znf_C2H2_sf"/>
</dbReference>
<evidence type="ECO:0000256" key="9">
    <source>
        <dbReference type="PROSITE-ProRule" id="PRU00042"/>
    </source>
</evidence>
<feature type="compositionally biased region" description="Polar residues" evidence="11">
    <location>
        <begin position="266"/>
        <end position="284"/>
    </location>
</feature>
<dbReference type="GO" id="GO:0000978">
    <property type="term" value="F:RNA polymerase II cis-regulatory region sequence-specific DNA binding"/>
    <property type="evidence" value="ECO:0007669"/>
    <property type="project" value="UniProtKB-ARBA"/>
</dbReference>
<keyword evidence="6" id="KW-0805">Transcription regulation</keyword>
<dbReference type="GO" id="GO:0005634">
    <property type="term" value="C:nucleus"/>
    <property type="evidence" value="ECO:0007669"/>
    <property type="project" value="UniProtKB-SubCell"/>
</dbReference>
<evidence type="ECO:0000256" key="7">
    <source>
        <dbReference type="ARBA" id="ARBA00023163"/>
    </source>
</evidence>
<keyword evidence="7" id="KW-0804">Transcription</keyword>
<dbReference type="Pfam" id="PF00096">
    <property type="entry name" value="zf-C2H2"/>
    <property type="match status" value="2"/>
</dbReference>
<dbReference type="PANTHER" id="PTHR19818:SF144">
    <property type="entry name" value="METALLOTHIONEIN EXPRESSION ACTIVATOR-RELATED"/>
    <property type="match status" value="1"/>
</dbReference>
<gene>
    <name evidence="13" type="ORF">LAFE_0H07976G</name>
</gene>
<feature type="compositionally biased region" description="Polar residues" evidence="11">
    <location>
        <begin position="367"/>
        <end position="386"/>
    </location>
</feature>
<dbReference type="EMBL" id="LT598491">
    <property type="protein sequence ID" value="SCW04186.1"/>
    <property type="molecule type" value="Genomic_DNA"/>
</dbReference>
<evidence type="ECO:0000256" key="5">
    <source>
        <dbReference type="ARBA" id="ARBA00022833"/>
    </source>
</evidence>
<keyword evidence="14" id="KW-1185">Reference proteome</keyword>
<dbReference type="Proteomes" id="UP000190831">
    <property type="component" value="Chromosome H"/>
</dbReference>
<dbReference type="FunFam" id="3.30.160.60:FF:000125">
    <property type="entry name" value="Putative zinc finger protein 143"/>
    <property type="match status" value="1"/>
</dbReference>
<feature type="region of interest" description="Disordered" evidence="11">
    <location>
        <begin position="254"/>
        <end position="293"/>
    </location>
</feature>
<dbReference type="PROSITE" id="PS50157">
    <property type="entry name" value="ZINC_FINGER_C2H2_2"/>
    <property type="match status" value="2"/>
</dbReference>
<keyword evidence="10" id="KW-0175">Coiled coil</keyword>
<feature type="region of interest" description="Disordered" evidence="11">
    <location>
        <begin position="367"/>
        <end position="417"/>
    </location>
</feature>
<evidence type="ECO:0000256" key="6">
    <source>
        <dbReference type="ARBA" id="ARBA00023015"/>
    </source>
</evidence>
<dbReference type="GO" id="GO:0008270">
    <property type="term" value="F:zinc ion binding"/>
    <property type="evidence" value="ECO:0007669"/>
    <property type="project" value="UniProtKB-KW"/>
</dbReference>
<dbReference type="STRING" id="4955.A0A1G4MJY4"/>
<evidence type="ECO:0000256" key="11">
    <source>
        <dbReference type="SAM" id="MobiDB-lite"/>
    </source>
</evidence>
<evidence type="ECO:0000313" key="14">
    <source>
        <dbReference type="Proteomes" id="UP000190831"/>
    </source>
</evidence>
<dbReference type="InterPro" id="IPR050329">
    <property type="entry name" value="GLI_C2H2-zinc-finger"/>
</dbReference>
<accession>A0A1G4MJY4</accession>
<evidence type="ECO:0000256" key="8">
    <source>
        <dbReference type="ARBA" id="ARBA00023242"/>
    </source>
</evidence>
<keyword evidence="2" id="KW-0479">Metal-binding</keyword>
<evidence type="ECO:0000256" key="1">
    <source>
        <dbReference type="ARBA" id="ARBA00004123"/>
    </source>
</evidence>
<feature type="compositionally biased region" description="Polar residues" evidence="11">
    <location>
        <begin position="395"/>
        <end position="405"/>
    </location>
</feature>
<evidence type="ECO:0000256" key="3">
    <source>
        <dbReference type="ARBA" id="ARBA00022737"/>
    </source>
</evidence>
<dbReference type="OMA" id="FQHTPTK"/>
<dbReference type="OrthoDB" id="3437960at2759"/>
<keyword evidence="4 9" id="KW-0863">Zinc-finger</keyword>
<dbReference type="SMART" id="SM00355">
    <property type="entry name" value="ZnF_C2H2"/>
    <property type="match status" value="2"/>
</dbReference>
<keyword evidence="8" id="KW-0539">Nucleus</keyword>
<organism evidence="13 14">
    <name type="scientific">Lachancea fermentati</name>
    <name type="common">Zygosaccharomyces fermentati</name>
    <dbReference type="NCBI Taxonomy" id="4955"/>
    <lineage>
        <taxon>Eukaryota</taxon>
        <taxon>Fungi</taxon>
        <taxon>Dikarya</taxon>
        <taxon>Ascomycota</taxon>
        <taxon>Saccharomycotina</taxon>
        <taxon>Saccharomycetes</taxon>
        <taxon>Saccharomycetales</taxon>
        <taxon>Saccharomycetaceae</taxon>
        <taxon>Lachancea</taxon>
    </lineage>
</organism>
<protein>
    <submittedName>
        <fullName evidence="13">LAFE_0H07976g1_1</fullName>
    </submittedName>
</protein>
<feature type="coiled-coil region" evidence="10">
    <location>
        <begin position="170"/>
        <end position="215"/>
    </location>
</feature>
<reference evidence="13 14" key="1">
    <citation type="submission" date="2016-03" db="EMBL/GenBank/DDBJ databases">
        <authorList>
            <person name="Devillers H."/>
        </authorList>
    </citation>
    <scope>NUCLEOTIDE SEQUENCE [LARGE SCALE GENOMIC DNA]</scope>
    <source>
        <strain evidence="13">CBS 6772</strain>
    </source>
</reference>
<keyword evidence="3" id="KW-0677">Repeat</keyword>
<dbReference type="GO" id="GO:0000981">
    <property type="term" value="F:DNA-binding transcription factor activity, RNA polymerase II-specific"/>
    <property type="evidence" value="ECO:0007669"/>
    <property type="project" value="TreeGrafter"/>
</dbReference>
<dbReference type="Gene3D" id="3.30.160.60">
    <property type="entry name" value="Classic Zinc Finger"/>
    <property type="match status" value="2"/>
</dbReference>
<sequence>MVSTKEQWFNPSDMLDLTGSDQNDMLYNQTMDVGSKSSQNEAMPLPDEYFNNFLSSNYEEVDEFLTQELKDLDIPMIPERTNYASADEDLMNYNLMWQENNEDGDTPRKMHKRGPSGTAIFGFANHNKQLSISKMGIPPALKPSQSDGENRASVLDLECASLSKDTAPKNQNLNSLILKQQEELRLALEKQQEMNKKLEEQLRHSQIQQQQLQLALQEQEVVTHHLSANGSPVKTPSSKASQLEDRNIIVTSNSMTGSYQFPPPSMSRSSNGIISPISGTSINGSPPRRSQKSRAQMINAHGAVNMMSLDVHNVSSPTHFESSASLEGNISLEAIQKMSRYFEGLNDQISGGESAKQNIIRKGFRNSPITPQQQIVAGHNSSSSSPEIRKHVTKDSISSSASTIPQFHDDDGSDTESNRYQKVVGLGIQFRNDSSRPKYTLNKPPHLDLLPTIPGSTDNTPVGKKTIQTINSSTFPQKHVFQHTPTKPSANDQECFTETSKPVQNIFGTLKTDLRAPLLQAEDDEDDPESEFIQAQTPSPILKSQGAFDGLSPSMELHHLSPMKITRKPTTLPPGEIDKYVKELPDKTFECLYPQCGKNFKRRYNIRSHIQTHLEDRPYICDFDGCNKAFVRNHDLIRHKKTHAEKCYVCPCGKKFVREDALLVHRTRMICIGGKKFDNVVIKKSPRKRGRPRKDGTLSVSSSPIKETIARDNDGTVALKMEEQLRKELIEHGLLNPPSNTVNSIERERLHVV</sequence>
<evidence type="ECO:0000313" key="13">
    <source>
        <dbReference type="EMBL" id="SCW04186.1"/>
    </source>
</evidence>
<dbReference type="GO" id="GO:0045944">
    <property type="term" value="P:positive regulation of transcription by RNA polymerase II"/>
    <property type="evidence" value="ECO:0007669"/>
    <property type="project" value="UniProtKB-ARBA"/>
</dbReference>
<feature type="domain" description="C2H2-type" evidence="12">
    <location>
        <begin position="589"/>
        <end position="618"/>
    </location>
</feature>
<dbReference type="PANTHER" id="PTHR19818">
    <property type="entry name" value="ZINC FINGER PROTEIN ZIC AND GLI"/>
    <property type="match status" value="1"/>
</dbReference>
<dbReference type="SUPFAM" id="SSF57667">
    <property type="entry name" value="beta-beta-alpha zinc fingers"/>
    <property type="match status" value="1"/>
</dbReference>
<name>A0A1G4MJY4_LACFM</name>